<evidence type="ECO:0000313" key="6">
    <source>
        <dbReference type="Proteomes" id="UP000231194"/>
    </source>
</evidence>
<comment type="similarity">
    <text evidence="1">Belongs to the HipA Ser/Thr kinase family.</text>
</comment>
<dbReference type="OrthoDB" id="9805913at2"/>
<reference evidence="5 6" key="1">
    <citation type="submission" date="2017-11" db="EMBL/GenBank/DDBJ databases">
        <title>Bradyrhizobium forestalis sp. nov., an efficient nitrogen-fixing bacterium isolated from nodules of forest legume species in the Amazon.</title>
        <authorList>
            <person name="Costa E.M."/>
            <person name="Guimaraes A."/>
            <person name="Carvalho T.S."/>
            <person name="Rodrigues T.L."/>
            <person name="Ribeiro P.R.A."/>
            <person name="Lebbe L."/>
            <person name="Willems A."/>
            <person name="Moreira F.M.S."/>
        </authorList>
    </citation>
    <scope>NUCLEOTIDE SEQUENCE [LARGE SCALE GENOMIC DNA]</scope>
    <source>
        <strain evidence="5 6">INPA54B</strain>
    </source>
</reference>
<dbReference type="Proteomes" id="UP000231194">
    <property type="component" value="Unassembled WGS sequence"/>
</dbReference>
<dbReference type="PANTHER" id="PTHR37419:SF8">
    <property type="entry name" value="TOXIN YJJJ"/>
    <property type="match status" value="1"/>
</dbReference>
<dbReference type="PANTHER" id="PTHR37419">
    <property type="entry name" value="SERINE/THREONINE-PROTEIN KINASE TOXIN HIPA"/>
    <property type="match status" value="1"/>
</dbReference>
<dbReference type="EMBL" id="PGVG01000014">
    <property type="protein sequence ID" value="PJG53809.1"/>
    <property type="molecule type" value="Genomic_DNA"/>
</dbReference>
<evidence type="ECO:0000256" key="1">
    <source>
        <dbReference type="ARBA" id="ARBA00010164"/>
    </source>
</evidence>
<protein>
    <submittedName>
        <fullName evidence="5">Type II toxin-antitoxin system HipA family toxin</fullName>
    </submittedName>
</protein>
<feature type="domain" description="HipA-like C-terminal" evidence="4">
    <location>
        <begin position="177"/>
        <end position="396"/>
    </location>
</feature>
<evidence type="ECO:0000313" key="5">
    <source>
        <dbReference type="EMBL" id="PJG53809.1"/>
    </source>
</evidence>
<evidence type="ECO:0000256" key="3">
    <source>
        <dbReference type="ARBA" id="ARBA00022777"/>
    </source>
</evidence>
<dbReference type="InterPro" id="IPR052028">
    <property type="entry name" value="HipA_Ser/Thr_kinase"/>
</dbReference>
<name>A0A2M8R7P7_9BRAD</name>
<proteinExistence type="inferred from homology"/>
<evidence type="ECO:0000259" key="4">
    <source>
        <dbReference type="Pfam" id="PF07804"/>
    </source>
</evidence>
<gene>
    <name evidence="5" type="ORF">CVM73_18655</name>
</gene>
<keyword evidence="3" id="KW-0418">Kinase</keyword>
<dbReference type="GO" id="GO:0004674">
    <property type="term" value="F:protein serine/threonine kinase activity"/>
    <property type="evidence" value="ECO:0007669"/>
    <property type="project" value="TreeGrafter"/>
</dbReference>
<dbReference type="RefSeq" id="WP_100233424.1">
    <property type="nucleotide sequence ID" value="NZ_PGVG01000014.1"/>
</dbReference>
<dbReference type="AlphaFoldDB" id="A0A2M8R7P7"/>
<dbReference type="Pfam" id="PF07804">
    <property type="entry name" value="HipA_C"/>
    <property type="match status" value="1"/>
</dbReference>
<accession>A0A2M8R7P7</accession>
<keyword evidence="6" id="KW-1185">Reference proteome</keyword>
<comment type="caution">
    <text evidence="5">The sequence shown here is derived from an EMBL/GenBank/DDBJ whole genome shotgun (WGS) entry which is preliminary data.</text>
</comment>
<evidence type="ECO:0000256" key="2">
    <source>
        <dbReference type="ARBA" id="ARBA00022679"/>
    </source>
</evidence>
<sequence length="449" mass="49938">MPSEECFVYITLPGQTEPVTAGRYQLDTTRQGAAVGQFVYGRSYLERKDRVEFDPVELKIQVPPFRTTKLRGNFGALRDSSPDAWGRKLMETRLGNPSPSEIQYLLNSPDDRAGALGFGLNVQPPAPVRTFNKTLDLARLIEVADQIVAAEKDPAAAAPAPAGADAEQAEALMRAGTSMGGARPKATVEDEGALWLAKFPHRDDRWNNPRVEHAMLTLARGCGISCAESQMTTIGDKDVVLIKRFDRNKTEKGYHRSRMVSALTLLDADDTPDTVDKRQKWSYLLLADEIRRAASGSQSKDLPELFRRVCFNALISNTDDHPRNHAILAKDQAWSLSPAYDLTPNPMIALERRDLAMAFGNWGRYANRLNLLSQSERFLLSKEEATAIVDGMKAIIGESWYRVCRQVGVSERDCELIRSAFVYEGFGYDLADPTIATDDAEELPTTRPR</sequence>
<dbReference type="Gene3D" id="1.10.1070.20">
    <property type="match status" value="1"/>
</dbReference>
<organism evidence="5 6">
    <name type="scientific">Bradyrhizobium forestalis</name>
    <dbReference type="NCBI Taxonomy" id="1419263"/>
    <lineage>
        <taxon>Bacteria</taxon>
        <taxon>Pseudomonadati</taxon>
        <taxon>Pseudomonadota</taxon>
        <taxon>Alphaproteobacteria</taxon>
        <taxon>Hyphomicrobiales</taxon>
        <taxon>Nitrobacteraceae</taxon>
        <taxon>Bradyrhizobium</taxon>
    </lineage>
</organism>
<dbReference type="InterPro" id="IPR012893">
    <property type="entry name" value="HipA-like_C"/>
</dbReference>
<keyword evidence="2" id="KW-0808">Transferase</keyword>
<dbReference type="GO" id="GO:0005829">
    <property type="term" value="C:cytosol"/>
    <property type="evidence" value="ECO:0007669"/>
    <property type="project" value="TreeGrafter"/>
</dbReference>